<dbReference type="RefSeq" id="WP_186967517.1">
    <property type="nucleotide sequence ID" value="NZ_JACOOE010000006.1"/>
</dbReference>
<dbReference type="Proteomes" id="UP000600600">
    <property type="component" value="Unassembled WGS sequence"/>
</dbReference>
<reference evidence="1 2" key="1">
    <citation type="submission" date="2020-08" db="EMBL/GenBank/DDBJ databases">
        <title>Genome public.</title>
        <authorList>
            <person name="Liu C."/>
            <person name="Sun Q."/>
        </authorList>
    </citation>
    <scope>NUCLEOTIDE SEQUENCE [LARGE SCALE GENOMIC DNA]</scope>
    <source>
        <strain evidence="1 2">M27</strain>
    </source>
</reference>
<name>A0ABR7CCS7_9BACE</name>
<protein>
    <submittedName>
        <fullName evidence="1">Uncharacterized protein</fullName>
    </submittedName>
</protein>
<evidence type="ECO:0000313" key="2">
    <source>
        <dbReference type="Proteomes" id="UP000600600"/>
    </source>
</evidence>
<organism evidence="1 2">
    <name type="scientific">Bacteroides difficilis</name>
    <dbReference type="NCBI Taxonomy" id="2763021"/>
    <lineage>
        <taxon>Bacteria</taxon>
        <taxon>Pseudomonadati</taxon>
        <taxon>Bacteroidota</taxon>
        <taxon>Bacteroidia</taxon>
        <taxon>Bacteroidales</taxon>
        <taxon>Bacteroidaceae</taxon>
        <taxon>Bacteroides</taxon>
    </lineage>
</organism>
<keyword evidence="2" id="KW-1185">Reference proteome</keyword>
<comment type="caution">
    <text evidence="1">The sequence shown here is derived from an EMBL/GenBank/DDBJ whole genome shotgun (WGS) entry which is preliminary data.</text>
</comment>
<sequence>MNLTVDQKNLHLILPSKVSWVAGMLAEDRNMSTLEAVKAFYASETYKQLEKEETKMWHLGPVALYQSLLKENL</sequence>
<gene>
    <name evidence="1" type="ORF">H8S67_12685</name>
</gene>
<evidence type="ECO:0000313" key="1">
    <source>
        <dbReference type="EMBL" id="MBC5605523.1"/>
    </source>
</evidence>
<proteinExistence type="predicted"/>
<accession>A0ABR7CCS7</accession>
<dbReference type="EMBL" id="JACOOE010000006">
    <property type="protein sequence ID" value="MBC5605523.1"/>
    <property type="molecule type" value="Genomic_DNA"/>
</dbReference>